<accession>A0A2A6FPR1</accession>
<dbReference type="EMBL" id="NAEP01000055">
    <property type="protein sequence ID" value="PDQ34393.1"/>
    <property type="molecule type" value="Genomic_DNA"/>
</dbReference>
<sequence>MDATLIALELAAAAAFAVTDAVAAAFVFEERSPFAAPTAVPDAAADPAEVRSPLAAATEVGGGGCGGVPITDTESDL</sequence>
<gene>
    <name evidence="2" type="ORF">B5766_11590</name>
</gene>
<feature type="chain" id="PRO_5039199939" description="Secreted protein" evidence="1">
    <location>
        <begin position="24"/>
        <end position="77"/>
    </location>
</feature>
<proteinExistence type="predicted"/>
<reference evidence="3" key="1">
    <citation type="submission" date="2017-03" db="EMBL/GenBank/DDBJ databases">
        <authorList>
            <person name="Lund M.B."/>
        </authorList>
    </citation>
    <scope>NUCLEOTIDE SEQUENCE [LARGE SCALE GENOMIC DNA]</scope>
</reference>
<evidence type="ECO:0000313" key="3">
    <source>
        <dbReference type="Proteomes" id="UP000219994"/>
    </source>
</evidence>
<name>A0A2A6FPR1_9MICO</name>
<comment type="caution">
    <text evidence="2">The sequence shown here is derived from an EMBL/GenBank/DDBJ whole genome shotgun (WGS) entry which is preliminary data.</text>
</comment>
<keyword evidence="1" id="KW-0732">Signal</keyword>
<dbReference type="Proteomes" id="UP000219994">
    <property type="component" value="Unassembled WGS sequence"/>
</dbReference>
<evidence type="ECO:0008006" key="4">
    <source>
        <dbReference type="Google" id="ProtNLM"/>
    </source>
</evidence>
<feature type="signal peptide" evidence="1">
    <location>
        <begin position="1"/>
        <end position="23"/>
    </location>
</feature>
<evidence type="ECO:0000256" key="1">
    <source>
        <dbReference type="SAM" id="SignalP"/>
    </source>
</evidence>
<protein>
    <recommendedName>
        <fullName evidence="4">Secreted protein</fullName>
    </recommendedName>
</protein>
<organism evidence="2 3">
    <name type="scientific">Candidatus Lumbricidiphila eiseniae</name>
    <dbReference type="NCBI Taxonomy" id="1969409"/>
    <lineage>
        <taxon>Bacteria</taxon>
        <taxon>Bacillati</taxon>
        <taxon>Actinomycetota</taxon>
        <taxon>Actinomycetes</taxon>
        <taxon>Micrococcales</taxon>
        <taxon>Microbacteriaceae</taxon>
        <taxon>Candidatus Lumbricidiphila</taxon>
    </lineage>
</organism>
<evidence type="ECO:0000313" key="2">
    <source>
        <dbReference type="EMBL" id="PDQ34393.1"/>
    </source>
</evidence>
<dbReference type="AlphaFoldDB" id="A0A2A6FPR1"/>